<feature type="non-terminal residue" evidence="3">
    <location>
        <position position="109"/>
    </location>
</feature>
<proteinExistence type="predicted"/>
<comment type="caution">
    <text evidence="3">The sequence shown here is derived from an EMBL/GenBank/DDBJ whole genome shotgun (WGS) entry which is preliminary data.</text>
</comment>
<name>A0AAV5UJH6_9BILA</name>
<accession>A0AAV5UJH6</accession>
<protein>
    <submittedName>
        <fullName evidence="3">Uncharacterized protein</fullName>
    </submittedName>
</protein>
<feature type="transmembrane region" description="Helical" evidence="2">
    <location>
        <begin position="78"/>
        <end position="106"/>
    </location>
</feature>
<evidence type="ECO:0000256" key="2">
    <source>
        <dbReference type="SAM" id="Phobius"/>
    </source>
</evidence>
<reference evidence="3" key="1">
    <citation type="submission" date="2023-10" db="EMBL/GenBank/DDBJ databases">
        <title>Genome assembly of Pristionchus species.</title>
        <authorList>
            <person name="Yoshida K."/>
            <person name="Sommer R.J."/>
        </authorList>
    </citation>
    <scope>NUCLEOTIDE SEQUENCE</scope>
    <source>
        <strain evidence="3">RS0144</strain>
    </source>
</reference>
<keyword evidence="2" id="KW-0472">Membrane</keyword>
<dbReference type="EMBL" id="BTSX01000006">
    <property type="protein sequence ID" value="GMT07102.1"/>
    <property type="molecule type" value="Genomic_DNA"/>
</dbReference>
<organism evidence="3 4">
    <name type="scientific">Pristionchus entomophagus</name>
    <dbReference type="NCBI Taxonomy" id="358040"/>
    <lineage>
        <taxon>Eukaryota</taxon>
        <taxon>Metazoa</taxon>
        <taxon>Ecdysozoa</taxon>
        <taxon>Nematoda</taxon>
        <taxon>Chromadorea</taxon>
        <taxon>Rhabditida</taxon>
        <taxon>Rhabditina</taxon>
        <taxon>Diplogasteromorpha</taxon>
        <taxon>Diplogasteroidea</taxon>
        <taxon>Neodiplogasteridae</taxon>
        <taxon>Pristionchus</taxon>
    </lineage>
</organism>
<keyword evidence="2" id="KW-0812">Transmembrane</keyword>
<keyword evidence="2" id="KW-1133">Transmembrane helix</keyword>
<gene>
    <name evidence="3" type="ORF">PENTCL1PPCAC_29276</name>
</gene>
<evidence type="ECO:0000313" key="3">
    <source>
        <dbReference type="EMBL" id="GMT07102.1"/>
    </source>
</evidence>
<feature type="non-terminal residue" evidence="3">
    <location>
        <position position="1"/>
    </location>
</feature>
<keyword evidence="4" id="KW-1185">Reference proteome</keyword>
<evidence type="ECO:0000313" key="4">
    <source>
        <dbReference type="Proteomes" id="UP001432027"/>
    </source>
</evidence>
<feature type="region of interest" description="Disordered" evidence="1">
    <location>
        <begin position="1"/>
        <end position="20"/>
    </location>
</feature>
<sequence>SGCALPTAAKEASSDAAPQPSTTYETVEQCQLKCEVQCADTTVIMTDGNERTMYNCAKPKVEEIPGESIFVALAESPFLLALLIIVSIAVLLWIIATSVFGCCMCCKLV</sequence>
<dbReference type="AlphaFoldDB" id="A0AAV5UJH6"/>
<dbReference type="Proteomes" id="UP001432027">
    <property type="component" value="Unassembled WGS sequence"/>
</dbReference>
<evidence type="ECO:0000256" key="1">
    <source>
        <dbReference type="SAM" id="MobiDB-lite"/>
    </source>
</evidence>